<evidence type="ECO:0000256" key="1">
    <source>
        <dbReference type="ARBA" id="ARBA00005446"/>
    </source>
</evidence>
<keyword evidence="3 11" id="KW-0547">Nucleotide-binding</keyword>
<evidence type="ECO:0000256" key="3">
    <source>
        <dbReference type="ARBA" id="ARBA00022741"/>
    </source>
</evidence>
<dbReference type="GO" id="GO:0009378">
    <property type="term" value="F:four-way junction helicase activity"/>
    <property type="evidence" value="ECO:0007669"/>
    <property type="project" value="TreeGrafter"/>
</dbReference>
<dbReference type="Gene3D" id="1.10.10.10">
    <property type="entry name" value="Winged helix-like DNA-binding domain superfamily/Winged helix DNA-binding domain"/>
    <property type="match status" value="1"/>
</dbReference>
<dbReference type="EMBL" id="OU896720">
    <property type="protein sequence ID" value="CAH1153412.1"/>
    <property type="molecule type" value="Genomic_DNA"/>
</dbReference>
<comment type="catalytic activity">
    <reaction evidence="9 11">
        <text>Couples ATP hydrolysis with the unwinding of duplex DNA by translocating in the 3'-5' direction.</text>
        <dbReference type="EC" id="5.6.2.4"/>
    </reaction>
</comment>
<dbReference type="InterPro" id="IPR001650">
    <property type="entry name" value="Helicase_C-like"/>
</dbReference>
<evidence type="ECO:0000256" key="2">
    <source>
        <dbReference type="ARBA" id="ARBA00022723"/>
    </source>
</evidence>
<evidence type="ECO:0000256" key="11">
    <source>
        <dbReference type="RuleBase" id="RU364117"/>
    </source>
</evidence>
<dbReference type="Pfam" id="PF16124">
    <property type="entry name" value="RecQ_Zn_bind"/>
    <property type="match status" value="1"/>
</dbReference>
<gene>
    <name evidence="15" type="ORF">PHAECO_LOCUS4264</name>
</gene>
<keyword evidence="11" id="KW-0539">Nucleus</keyword>
<dbReference type="PANTHER" id="PTHR13710">
    <property type="entry name" value="DNA HELICASE RECQ FAMILY MEMBER"/>
    <property type="match status" value="1"/>
</dbReference>
<dbReference type="PANTHER" id="PTHR13710:SF105">
    <property type="entry name" value="ATP-DEPENDENT DNA HELICASE Q1"/>
    <property type="match status" value="1"/>
</dbReference>
<evidence type="ECO:0000256" key="4">
    <source>
        <dbReference type="ARBA" id="ARBA00022801"/>
    </source>
</evidence>
<dbReference type="InterPro" id="IPR004589">
    <property type="entry name" value="DNA_helicase_ATP-dep_RecQ"/>
</dbReference>
<feature type="domain" description="Helicase ATP-binding" evidence="13">
    <location>
        <begin position="92"/>
        <end position="267"/>
    </location>
</feature>
<dbReference type="InterPro" id="IPR027417">
    <property type="entry name" value="P-loop_NTPase"/>
</dbReference>
<dbReference type="FunFam" id="3.40.50.300:FF:001975">
    <property type="entry name" value="ATP-dependent DNA helicase"/>
    <property type="match status" value="1"/>
</dbReference>
<protein>
    <recommendedName>
        <fullName evidence="11">ATP-dependent DNA helicase</fullName>
        <ecNumber evidence="11">5.6.2.4</ecNumber>
    </recommendedName>
</protein>
<reference evidence="15" key="2">
    <citation type="submission" date="2022-10" db="EMBL/GenBank/DDBJ databases">
        <authorList>
            <consortium name="ENA_rothamsted_submissions"/>
            <consortium name="culmorum"/>
            <person name="King R."/>
        </authorList>
    </citation>
    <scope>NUCLEOTIDE SEQUENCE</scope>
</reference>
<name>A0A9P0DG16_PHACE</name>
<feature type="domain" description="Helicase C-terminal" evidence="14">
    <location>
        <begin position="291"/>
        <end position="438"/>
    </location>
</feature>
<dbReference type="InterPro" id="IPR036388">
    <property type="entry name" value="WH-like_DNA-bd_sf"/>
</dbReference>
<organism evidence="15 16">
    <name type="scientific">Phaedon cochleariae</name>
    <name type="common">Mustard beetle</name>
    <dbReference type="NCBI Taxonomy" id="80249"/>
    <lineage>
        <taxon>Eukaryota</taxon>
        <taxon>Metazoa</taxon>
        <taxon>Ecdysozoa</taxon>
        <taxon>Arthropoda</taxon>
        <taxon>Hexapoda</taxon>
        <taxon>Insecta</taxon>
        <taxon>Pterygota</taxon>
        <taxon>Neoptera</taxon>
        <taxon>Endopterygota</taxon>
        <taxon>Coleoptera</taxon>
        <taxon>Polyphaga</taxon>
        <taxon>Cucujiformia</taxon>
        <taxon>Chrysomeloidea</taxon>
        <taxon>Chrysomelidae</taxon>
        <taxon>Chrysomelinae</taxon>
        <taxon>Chrysomelini</taxon>
        <taxon>Phaedon</taxon>
    </lineage>
</organism>
<evidence type="ECO:0000256" key="12">
    <source>
        <dbReference type="SAM" id="Coils"/>
    </source>
</evidence>
<dbReference type="EC" id="5.6.2.4" evidence="11"/>
<evidence type="ECO:0000259" key="14">
    <source>
        <dbReference type="PROSITE" id="PS51194"/>
    </source>
</evidence>
<evidence type="ECO:0000256" key="6">
    <source>
        <dbReference type="ARBA" id="ARBA00022840"/>
    </source>
</evidence>
<reference evidence="15" key="1">
    <citation type="submission" date="2022-01" db="EMBL/GenBank/DDBJ databases">
        <authorList>
            <person name="King R."/>
        </authorList>
    </citation>
    <scope>NUCLEOTIDE SEQUENCE</scope>
</reference>
<evidence type="ECO:0000313" key="16">
    <source>
        <dbReference type="Proteomes" id="UP001153737"/>
    </source>
</evidence>
<dbReference type="GO" id="GO:0046872">
    <property type="term" value="F:metal ion binding"/>
    <property type="evidence" value="ECO:0007669"/>
    <property type="project" value="UniProtKB-KW"/>
</dbReference>
<comment type="catalytic activity">
    <reaction evidence="10 11">
        <text>ATP + H2O = ADP + phosphate + H(+)</text>
        <dbReference type="Rhea" id="RHEA:13065"/>
        <dbReference type="ChEBI" id="CHEBI:15377"/>
        <dbReference type="ChEBI" id="CHEBI:15378"/>
        <dbReference type="ChEBI" id="CHEBI:30616"/>
        <dbReference type="ChEBI" id="CHEBI:43474"/>
        <dbReference type="ChEBI" id="CHEBI:456216"/>
    </reaction>
</comment>
<keyword evidence="2" id="KW-0479">Metal-binding</keyword>
<dbReference type="Pfam" id="PF00271">
    <property type="entry name" value="Helicase_C"/>
    <property type="match status" value="1"/>
</dbReference>
<keyword evidence="4 11" id="KW-0378">Hydrolase</keyword>
<dbReference type="CDD" id="cd18794">
    <property type="entry name" value="SF2_C_RecQ"/>
    <property type="match status" value="1"/>
</dbReference>
<dbReference type="SMART" id="SM00487">
    <property type="entry name" value="DEXDc"/>
    <property type="match status" value="1"/>
</dbReference>
<dbReference type="GO" id="GO:0000724">
    <property type="term" value="P:double-strand break repair via homologous recombination"/>
    <property type="evidence" value="ECO:0007669"/>
    <property type="project" value="TreeGrafter"/>
</dbReference>
<dbReference type="GO" id="GO:0005524">
    <property type="term" value="F:ATP binding"/>
    <property type="evidence" value="ECO:0007669"/>
    <property type="project" value="UniProtKB-KW"/>
</dbReference>
<keyword evidence="6 11" id="KW-0067">ATP-binding</keyword>
<dbReference type="AlphaFoldDB" id="A0A9P0DG16"/>
<dbReference type="Pfam" id="PF00270">
    <property type="entry name" value="DEAD"/>
    <property type="match status" value="1"/>
</dbReference>
<evidence type="ECO:0000256" key="7">
    <source>
        <dbReference type="ARBA" id="ARBA00023125"/>
    </source>
</evidence>
<dbReference type="Gene3D" id="3.40.50.300">
    <property type="entry name" value="P-loop containing nucleotide triphosphate hydrolases"/>
    <property type="match status" value="2"/>
</dbReference>
<dbReference type="InterPro" id="IPR011545">
    <property type="entry name" value="DEAD/DEAH_box_helicase_dom"/>
</dbReference>
<dbReference type="GO" id="GO:0016787">
    <property type="term" value="F:hydrolase activity"/>
    <property type="evidence" value="ECO:0007669"/>
    <property type="project" value="UniProtKB-KW"/>
</dbReference>
<keyword evidence="16" id="KW-1185">Reference proteome</keyword>
<dbReference type="GO" id="GO:0005694">
    <property type="term" value="C:chromosome"/>
    <property type="evidence" value="ECO:0007669"/>
    <property type="project" value="TreeGrafter"/>
</dbReference>
<dbReference type="InterPro" id="IPR014001">
    <property type="entry name" value="Helicase_ATP-bd"/>
</dbReference>
<dbReference type="SMART" id="SM00490">
    <property type="entry name" value="HELICc"/>
    <property type="match status" value="1"/>
</dbReference>
<dbReference type="GO" id="GO:0003677">
    <property type="term" value="F:DNA binding"/>
    <property type="evidence" value="ECO:0007669"/>
    <property type="project" value="UniProtKB-KW"/>
</dbReference>
<dbReference type="GO" id="GO:0043138">
    <property type="term" value="F:3'-5' DNA helicase activity"/>
    <property type="evidence" value="ECO:0007669"/>
    <property type="project" value="UniProtKB-EC"/>
</dbReference>
<accession>A0A9P0DG16</accession>
<dbReference type="CDD" id="cd18015">
    <property type="entry name" value="DEXHc_RecQ1"/>
    <property type="match status" value="1"/>
</dbReference>
<dbReference type="GO" id="GO:0005737">
    <property type="term" value="C:cytoplasm"/>
    <property type="evidence" value="ECO:0007669"/>
    <property type="project" value="TreeGrafter"/>
</dbReference>
<dbReference type="OrthoDB" id="10261556at2759"/>
<keyword evidence="8" id="KW-0413">Isomerase</keyword>
<dbReference type="FunFam" id="3.40.50.300:FF:001544">
    <property type="entry name" value="ATP-dependent DNA helicase"/>
    <property type="match status" value="1"/>
</dbReference>
<dbReference type="Proteomes" id="UP001153737">
    <property type="component" value="Chromosome 14"/>
</dbReference>
<comment type="similarity">
    <text evidence="1 11">Belongs to the helicase family. RecQ subfamily.</text>
</comment>
<dbReference type="NCBIfam" id="TIGR00614">
    <property type="entry name" value="recQ_fam"/>
    <property type="match status" value="1"/>
</dbReference>
<dbReference type="PROSITE" id="PS51192">
    <property type="entry name" value="HELICASE_ATP_BIND_1"/>
    <property type="match status" value="1"/>
</dbReference>
<dbReference type="PROSITE" id="PS51194">
    <property type="entry name" value="HELICASE_CTER"/>
    <property type="match status" value="1"/>
</dbReference>
<evidence type="ECO:0000259" key="13">
    <source>
        <dbReference type="PROSITE" id="PS51192"/>
    </source>
</evidence>
<dbReference type="InterPro" id="IPR032284">
    <property type="entry name" value="RecQ_Zn-bd"/>
</dbReference>
<keyword evidence="7" id="KW-0238">DNA-binding</keyword>
<evidence type="ECO:0000256" key="10">
    <source>
        <dbReference type="ARBA" id="ARBA00049360"/>
    </source>
</evidence>
<evidence type="ECO:0000256" key="5">
    <source>
        <dbReference type="ARBA" id="ARBA00022806"/>
    </source>
</evidence>
<sequence length="613" mass="69842">MNKEEDYLMKLTKIESTIEGLQQQQKKIANKIKILLSEKEELQHQHHLFKIRNRPDISEWVDKKCEWSVQVLAILNEKFKFKSFRSKQLAAINATLSKKDVLLLMPTGGGKSLVYQLPALITKRLTLVVSPLISLIEDQLMALKKLGIEANTLNASSSKEDKKHVHSSMTDGNSKLRLLYVTPEWVAKSKTFMTYMQKCFDKGYLDRIVIDEVHCCSTWGHDFRKEYNFLGFFKSMFPGVPILGLTATATMSILVDIQNMLSLQDALIITAPFNRPNLYYKVVRKPPDKTDCLEAIEKLLKHKYKDQSGIIYTSTIKDCEEISDSLKSRGLKVNCYHAQLKAEHKKVIHERWMQNKYQAVIATIAFGMGIDKPDVRFVIHHSVPKSMESLYQESGRAGRDGNNADCVLMFSLSDVLRNVSMASSKAEEKYAKSILEYCLDQAHCRRALIAEHFEDTWRQTDCDKMCDHCKYKKVTSSYDVSTALKDILALVEAASMKGVKLTLNKLITAWFETGTKDLRISTVKKPNCTKEQAEHIVGWLILKEYLNIDKGYTMYTTIAYIQRGSNDISNGKVIMPFTSNIGYPRVPDAIDIDSSDDPVVEPVMKKIKKNVSV</sequence>
<evidence type="ECO:0000256" key="8">
    <source>
        <dbReference type="ARBA" id="ARBA00023235"/>
    </source>
</evidence>
<keyword evidence="12" id="KW-0175">Coiled coil</keyword>
<dbReference type="SUPFAM" id="SSF52540">
    <property type="entry name" value="P-loop containing nucleoside triphosphate hydrolases"/>
    <property type="match status" value="1"/>
</dbReference>
<proteinExistence type="inferred from homology"/>
<keyword evidence="5 11" id="KW-0347">Helicase</keyword>
<evidence type="ECO:0000256" key="9">
    <source>
        <dbReference type="ARBA" id="ARBA00034617"/>
    </source>
</evidence>
<evidence type="ECO:0000313" key="15">
    <source>
        <dbReference type="EMBL" id="CAH1153412.1"/>
    </source>
</evidence>
<dbReference type="GO" id="GO:0005634">
    <property type="term" value="C:nucleus"/>
    <property type="evidence" value="ECO:0007669"/>
    <property type="project" value="UniProtKB-SubCell"/>
</dbReference>
<feature type="coiled-coil region" evidence="12">
    <location>
        <begin position="11"/>
        <end position="45"/>
    </location>
</feature>
<comment type="subcellular location">
    <subcellularLocation>
        <location evidence="11">Nucleus</location>
    </subcellularLocation>
</comment>